<dbReference type="EMBL" id="FNGE01000002">
    <property type="protein sequence ID" value="SDK62050.1"/>
    <property type="molecule type" value="Genomic_DNA"/>
</dbReference>
<dbReference type="Proteomes" id="UP000199555">
    <property type="component" value="Unassembled WGS sequence"/>
</dbReference>
<keyword evidence="2" id="KW-1185">Reference proteome</keyword>
<evidence type="ECO:0000313" key="1">
    <source>
        <dbReference type="EMBL" id="SDK62050.1"/>
    </source>
</evidence>
<evidence type="ECO:0000313" key="2">
    <source>
        <dbReference type="Proteomes" id="UP000199555"/>
    </source>
</evidence>
<organism evidence="1 2">
    <name type="scientific">Paracoccus chinensis</name>
    <dbReference type="NCBI Taxonomy" id="525640"/>
    <lineage>
        <taxon>Bacteria</taxon>
        <taxon>Pseudomonadati</taxon>
        <taxon>Pseudomonadota</taxon>
        <taxon>Alphaproteobacteria</taxon>
        <taxon>Rhodobacterales</taxon>
        <taxon>Paracoccaceae</taxon>
        <taxon>Paracoccus</taxon>
    </lineage>
</organism>
<dbReference type="InterPro" id="IPR007486">
    <property type="entry name" value="YebE"/>
</dbReference>
<evidence type="ECO:0008006" key="3">
    <source>
        <dbReference type="Google" id="ProtNLM"/>
    </source>
</evidence>
<sequence length="185" mass="19922">MGWIFRTARNRDGQAHALEAQAQEVAPAPAPLPPVAAEGLELALGAKLLDGWLSNRRQVLVPHTLNFRVLAPEESALLVDVMAAAAQGDGEVDPREARQLPLTLERLGAGEAETRRLEAALAEPQHLGQLLSRVEEAGLTTHAYAAALLAINRRGGVNRAFLDYVAQRLGLSAEVAGSLERRYRT</sequence>
<protein>
    <recommendedName>
        <fullName evidence="3">Tellurite resistance protein TerB</fullName>
    </recommendedName>
</protein>
<dbReference type="STRING" id="525640.SAMN04487971_10214"/>
<dbReference type="RefSeq" id="WP_175558747.1">
    <property type="nucleotide sequence ID" value="NZ_FNGE01000002.1"/>
</dbReference>
<dbReference type="InterPro" id="IPR029024">
    <property type="entry name" value="TerB-like"/>
</dbReference>
<dbReference type="Pfam" id="PF04391">
    <property type="entry name" value="DUF533"/>
    <property type="match status" value="1"/>
</dbReference>
<name>A0A1G9DDY5_9RHOB</name>
<dbReference type="AlphaFoldDB" id="A0A1G9DDY5"/>
<gene>
    <name evidence="1" type="ORF">SAMN04487971_10214</name>
</gene>
<proteinExistence type="predicted"/>
<dbReference type="SUPFAM" id="SSF158682">
    <property type="entry name" value="TerB-like"/>
    <property type="match status" value="1"/>
</dbReference>
<accession>A0A1G9DDY5</accession>
<reference evidence="2" key="1">
    <citation type="submission" date="2016-10" db="EMBL/GenBank/DDBJ databases">
        <authorList>
            <person name="Varghese N."/>
            <person name="Submissions S."/>
        </authorList>
    </citation>
    <scope>NUCLEOTIDE SEQUENCE [LARGE SCALE GENOMIC DNA]</scope>
    <source>
        <strain evidence="2">CGMCC 1.7655</strain>
    </source>
</reference>